<evidence type="ECO:0000259" key="2">
    <source>
        <dbReference type="Pfam" id="PF04773"/>
    </source>
</evidence>
<dbReference type="GO" id="GO:0016989">
    <property type="term" value="F:sigma factor antagonist activity"/>
    <property type="evidence" value="ECO:0007669"/>
    <property type="project" value="TreeGrafter"/>
</dbReference>
<dbReference type="PIRSF" id="PIRSF018266">
    <property type="entry name" value="FecR"/>
    <property type="match status" value="1"/>
</dbReference>
<dbReference type="PANTHER" id="PTHR30273:SF2">
    <property type="entry name" value="PROTEIN FECR"/>
    <property type="match status" value="1"/>
</dbReference>
<gene>
    <name evidence="3" type="ORF">D6851_09595</name>
</gene>
<reference evidence="3 4" key="1">
    <citation type="submission" date="2018-09" db="EMBL/GenBank/DDBJ databases">
        <title>Altererythrobacter spongiae sp. nov., isolated from a marine sponge.</title>
        <authorList>
            <person name="Zhuang L."/>
            <person name="Luo L."/>
        </authorList>
    </citation>
    <scope>NUCLEOTIDE SEQUENCE [LARGE SCALE GENOMIC DNA]</scope>
    <source>
        <strain evidence="3 4">HN-Y73</strain>
    </source>
</reference>
<dbReference type="RefSeq" id="WP_120324660.1">
    <property type="nucleotide sequence ID" value="NZ_RAPF01000004.1"/>
</dbReference>
<dbReference type="InterPro" id="IPR006860">
    <property type="entry name" value="FecR"/>
</dbReference>
<evidence type="ECO:0000313" key="3">
    <source>
        <dbReference type="EMBL" id="RKF21163.1"/>
    </source>
</evidence>
<organism evidence="3 4">
    <name type="scientific">Altericroceibacterium spongiae</name>
    <dbReference type="NCBI Taxonomy" id="2320269"/>
    <lineage>
        <taxon>Bacteria</taxon>
        <taxon>Pseudomonadati</taxon>
        <taxon>Pseudomonadota</taxon>
        <taxon>Alphaproteobacteria</taxon>
        <taxon>Sphingomonadales</taxon>
        <taxon>Erythrobacteraceae</taxon>
        <taxon>Altericroceibacterium</taxon>
    </lineage>
</organism>
<name>A0A420EKF9_9SPHN</name>
<dbReference type="Gene3D" id="2.60.120.1440">
    <property type="match status" value="1"/>
</dbReference>
<keyword evidence="4" id="KW-1185">Reference proteome</keyword>
<feature type="region of interest" description="Disordered" evidence="1">
    <location>
        <begin position="68"/>
        <end position="91"/>
    </location>
</feature>
<dbReference type="AlphaFoldDB" id="A0A420EKF9"/>
<dbReference type="OrthoDB" id="9798846at2"/>
<protein>
    <recommendedName>
        <fullName evidence="2">FecR protein domain-containing protein</fullName>
    </recommendedName>
</protein>
<sequence length="342" mass="38325">MDKQQLAILEIAADWADRFDELNEAERRRLVTWLQDAPEHAQAFNRMRRLISDTALTEALEMADMNAAEPEPVQQSLRRPAAPRHSASRQPSIMARPLRRRQAMAAGLAGALAVPLAGYWLLHEDRSETSERTLHFASAVGERRHLTLPDGSGLLLDASSAVSVHFSDRRRRLVLEHGAARFDVRHDAERPFEVHTPMADMTALGTSFSVDHLSDASELRVFSGRVQLDAHDGGQLVLPARKWAQVNNASIRTGAFDPDMHQDWQNDWLDADSMRLGFAVERLARYSATPLKLDDPKLADLRFSGRFRLGEPMASLELIGALFGLQTKRRNGAVYLVRTDRG</sequence>
<feature type="domain" description="FecR protein" evidence="2">
    <location>
        <begin position="138"/>
        <end position="227"/>
    </location>
</feature>
<feature type="compositionally biased region" description="Low complexity" evidence="1">
    <location>
        <begin position="78"/>
        <end position="91"/>
    </location>
</feature>
<dbReference type="Proteomes" id="UP000284395">
    <property type="component" value="Unassembled WGS sequence"/>
</dbReference>
<accession>A0A420EKF9</accession>
<dbReference type="Pfam" id="PF04773">
    <property type="entry name" value="FecR"/>
    <property type="match status" value="1"/>
</dbReference>
<evidence type="ECO:0000313" key="4">
    <source>
        <dbReference type="Proteomes" id="UP000284395"/>
    </source>
</evidence>
<dbReference type="PANTHER" id="PTHR30273">
    <property type="entry name" value="PERIPLASMIC SIGNAL SENSOR AND SIGMA FACTOR ACTIVATOR FECR-RELATED"/>
    <property type="match status" value="1"/>
</dbReference>
<comment type="caution">
    <text evidence="3">The sequence shown here is derived from an EMBL/GenBank/DDBJ whole genome shotgun (WGS) entry which is preliminary data.</text>
</comment>
<evidence type="ECO:0000256" key="1">
    <source>
        <dbReference type="SAM" id="MobiDB-lite"/>
    </source>
</evidence>
<dbReference type="InterPro" id="IPR012373">
    <property type="entry name" value="Ferrdict_sens_TM"/>
</dbReference>
<proteinExistence type="predicted"/>
<dbReference type="EMBL" id="RAPF01000004">
    <property type="protein sequence ID" value="RKF21163.1"/>
    <property type="molecule type" value="Genomic_DNA"/>
</dbReference>